<proteinExistence type="predicted"/>
<dbReference type="PANTHER" id="PTHR35809:SF1">
    <property type="entry name" value="ARCHAETIDYLSERINE DECARBOXYLASE PROENZYME-RELATED"/>
    <property type="match status" value="1"/>
</dbReference>
<protein>
    <submittedName>
        <fullName evidence="12">Phosphatidylserine decarboxylase</fullName>
    </submittedName>
</protein>
<keyword evidence="11" id="KW-0812">Transmembrane</keyword>
<evidence type="ECO:0000256" key="8">
    <source>
        <dbReference type="ARBA" id="ARBA00023239"/>
    </source>
</evidence>
<dbReference type="Pfam" id="PF02666">
    <property type="entry name" value="PS_Dcarbxylase"/>
    <property type="match status" value="1"/>
</dbReference>
<keyword evidence="10" id="KW-0670">Pyruvate</keyword>
<dbReference type="Proteomes" id="UP000308838">
    <property type="component" value="Unassembled WGS sequence"/>
</dbReference>
<organism evidence="12 13">
    <name type="scientific">Campylobacter estrildidarum</name>
    <dbReference type="NCBI Taxonomy" id="2510189"/>
    <lineage>
        <taxon>Bacteria</taxon>
        <taxon>Pseudomonadati</taxon>
        <taxon>Campylobacterota</taxon>
        <taxon>Epsilonproteobacteria</taxon>
        <taxon>Campylobacterales</taxon>
        <taxon>Campylobacteraceae</taxon>
        <taxon>Campylobacter</taxon>
    </lineage>
</organism>
<evidence type="ECO:0000256" key="6">
    <source>
        <dbReference type="ARBA" id="ARBA00023145"/>
    </source>
</evidence>
<evidence type="ECO:0000256" key="9">
    <source>
        <dbReference type="ARBA" id="ARBA00023264"/>
    </source>
</evidence>
<keyword evidence="6" id="KW-0865">Zymogen</keyword>
<dbReference type="RefSeq" id="WP_137619909.1">
    <property type="nucleotide sequence ID" value="NZ_NXLZ01000001.1"/>
</dbReference>
<feature type="transmembrane region" description="Helical" evidence="11">
    <location>
        <begin position="12"/>
        <end position="43"/>
    </location>
</feature>
<evidence type="ECO:0000313" key="12">
    <source>
        <dbReference type="EMBL" id="TKX32053.1"/>
    </source>
</evidence>
<keyword evidence="1" id="KW-1003">Cell membrane</keyword>
<name>A0A4U7BJI0_9BACT</name>
<dbReference type="AlphaFoldDB" id="A0A4U7BJI0"/>
<dbReference type="OrthoDB" id="5362699at2"/>
<evidence type="ECO:0000256" key="5">
    <source>
        <dbReference type="ARBA" id="ARBA00023136"/>
    </source>
</evidence>
<dbReference type="PANTHER" id="PTHR35809">
    <property type="entry name" value="ARCHAETIDYLSERINE DECARBOXYLASE PROENZYME-RELATED"/>
    <property type="match status" value="1"/>
</dbReference>
<keyword evidence="3" id="KW-0210">Decarboxylase</keyword>
<keyword evidence="9" id="KW-1208">Phospholipid metabolism</keyword>
<evidence type="ECO:0000256" key="11">
    <source>
        <dbReference type="SAM" id="Phobius"/>
    </source>
</evidence>
<keyword evidence="8" id="KW-0456">Lyase</keyword>
<keyword evidence="5 11" id="KW-0472">Membrane</keyword>
<evidence type="ECO:0000256" key="1">
    <source>
        <dbReference type="ARBA" id="ARBA00022475"/>
    </source>
</evidence>
<evidence type="ECO:0000256" key="7">
    <source>
        <dbReference type="ARBA" id="ARBA00023209"/>
    </source>
</evidence>
<keyword evidence="11" id="KW-1133">Transmembrane helix</keyword>
<dbReference type="InterPro" id="IPR033175">
    <property type="entry name" value="PSD-A"/>
</dbReference>
<evidence type="ECO:0000256" key="3">
    <source>
        <dbReference type="ARBA" id="ARBA00022793"/>
    </source>
</evidence>
<keyword evidence="7" id="KW-0594">Phospholipid biosynthesis</keyword>
<dbReference type="EMBL" id="NXLZ01000001">
    <property type="protein sequence ID" value="TKX32053.1"/>
    <property type="molecule type" value="Genomic_DNA"/>
</dbReference>
<evidence type="ECO:0000313" key="13">
    <source>
        <dbReference type="Proteomes" id="UP000308838"/>
    </source>
</evidence>
<evidence type="ECO:0000256" key="10">
    <source>
        <dbReference type="ARBA" id="ARBA00023317"/>
    </source>
</evidence>
<keyword evidence="4" id="KW-0443">Lipid metabolism</keyword>
<sequence length="203" mass="23013">MKYIAKEGYLSISLIIGLIIIFWILNSFSFILFFLLLLFLFIFRNPNRNLDCSDNKAILSPIDGKITKIDNIFHKELGEIIEISITNSFYNVGTFYAPFAMNINEIKIRYGLFLDDEIGKLNFLKEKIYIDATTNSSKIILEIYAGSLGRKLNLGFISHDLKSGDKMGFLTNGILKLILPKNIRIQVGLGDEVRSGSLLGYLI</sequence>
<evidence type="ECO:0000256" key="2">
    <source>
        <dbReference type="ARBA" id="ARBA00022516"/>
    </source>
</evidence>
<comment type="caution">
    <text evidence="12">The sequence shown here is derived from an EMBL/GenBank/DDBJ whole genome shotgun (WGS) entry which is preliminary data.</text>
</comment>
<dbReference type="InterPro" id="IPR003817">
    <property type="entry name" value="PS_Dcarbxylase"/>
</dbReference>
<evidence type="ECO:0000256" key="4">
    <source>
        <dbReference type="ARBA" id="ARBA00023098"/>
    </source>
</evidence>
<keyword evidence="13" id="KW-1185">Reference proteome</keyword>
<gene>
    <name evidence="12" type="ORF">CQA69_00640</name>
</gene>
<keyword evidence="2" id="KW-0444">Lipid biosynthesis</keyword>
<accession>A0A4U7BJI0</accession>
<dbReference type="GO" id="GO:0008654">
    <property type="term" value="P:phospholipid biosynthetic process"/>
    <property type="evidence" value="ECO:0007669"/>
    <property type="project" value="UniProtKB-KW"/>
</dbReference>
<dbReference type="GO" id="GO:0004609">
    <property type="term" value="F:phosphatidylserine decarboxylase activity"/>
    <property type="evidence" value="ECO:0007669"/>
    <property type="project" value="InterPro"/>
</dbReference>
<reference evidence="12 13" key="1">
    <citation type="submission" date="2018-05" db="EMBL/GenBank/DDBJ databases">
        <title>Novel Campyloabacter and Helicobacter Species and Strains.</title>
        <authorList>
            <person name="Mannion A.J."/>
            <person name="Shen Z."/>
            <person name="Fox J.G."/>
        </authorList>
    </citation>
    <scope>NUCLEOTIDE SEQUENCE [LARGE SCALE GENOMIC DNA]</scope>
    <source>
        <strain evidence="13">MIT17-664</strain>
    </source>
</reference>